<reference evidence="1 2" key="1">
    <citation type="journal article" date="2019" name="Sci. Rep.">
        <title>Orb-weaving spider Araneus ventricosus genome elucidates the spidroin gene catalogue.</title>
        <authorList>
            <person name="Kono N."/>
            <person name="Nakamura H."/>
            <person name="Ohtoshi R."/>
            <person name="Moran D.A.P."/>
            <person name="Shinohara A."/>
            <person name="Yoshida Y."/>
            <person name="Fujiwara M."/>
            <person name="Mori M."/>
            <person name="Tomita M."/>
            <person name="Arakawa K."/>
        </authorList>
    </citation>
    <scope>NUCLEOTIDE SEQUENCE [LARGE SCALE GENOMIC DNA]</scope>
</reference>
<sequence length="140" mass="16536">MTEKTSCFQDDISDVSEPLSSLASVFDYLGEEFFEEVAAQTNLYSVQHSQKSVNINAKEISRLVGLMSGWEHENFHKPRLQHFKAFEKVLDIPKIRRRIENLRINQELRMTLKRFVRRDTEVQNYQSGEIDNSRRPSSWR</sequence>
<proteinExistence type="predicted"/>
<comment type="caution">
    <text evidence="1">The sequence shown here is derived from an EMBL/GenBank/DDBJ whole genome shotgun (WGS) entry which is preliminary data.</text>
</comment>
<keyword evidence="2" id="KW-1185">Reference proteome</keyword>
<dbReference type="EMBL" id="BGPR01000473">
    <property type="protein sequence ID" value="GBM22083.1"/>
    <property type="molecule type" value="Genomic_DNA"/>
</dbReference>
<organism evidence="1 2">
    <name type="scientific">Araneus ventricosus</name>
    <name type="common">Orbweaver spider</name>
    <name type="synonym">Epeira ventricosa</name>
    <dbReference type="NCBI Taxonomy" id="182803"/>
    <lineage>
        <taxon>Eukaryota</taxon>
        <taxon>Metazoa</taxon>
        <taxon>Ecdysozoa</taxon>
        <taxon>Arthropoda</taxon>
        <taxon>Chelicerata</taxon>
        <taxon>Arachnida</taxon>
        <taxon>Araneae</taxon>
        <taxon>Araneomorphae</taxon>
        <taxon>Entelegynae</taxon>
        <taxon>Araneoidea</taxon>
        <taxon>Araneidae</taxon>
        <taxon>Araneus</taxon>
    </lineage>
</organism>
<accession>A0A4Y2DYX4</accession>
<evidence type="ECO:0000313" key="1">
    <source>
        <dbReference type="EMBL" id="GBM22083.1"/>
    </source>
</evidence>
<dbReference type="Proteomes" id="UP000499080">
    <property type="component" value="Unassembled WGS sequence"/>
</dbReference>
<name>A0A4Y2DYX4_ARAVE</name>
<gene>
    <name evidence="1" type="ORF">AVEN_137388_1</name>
</gene>
<protein>
    <submittedName>
        <fullName evidence="1">Uncharacterized protein</fullName>
    </submittedName>
</protein>
<dbReference type="AlphaFoldDB" id="A0A4Y2DYX4"/>
<dbReference type="OrthoDB" id="118105at2759"/>
<evidence type="ECO:0000313" key="2">
    <source>
        <dbReference type="Proteomes" id="UP000499080"/>
    </source>
</evidence>